<reference evidence="2" key="1">
    <citation type="journal article" date="2020" name="mSystems">
        <title>Genome- and Community-Level Interaction Insights into Carbon Utilization and Element Cycling Functions of Hydrothermarchaeota in Hydrothermal Sediment.</title>
        <authorList>
            <person name="Zhou Z."/>
            <person name="Liu Y."/>
            <person name="Xu W."/>
            <person name="Pan J."/>
            <person name="Luo Z.H."/>
            <person name="Li M."/>
        </authorList>
    </citation>
    <scope>NUCLEOTIDE SEQUENCE [LARGE SCALE GENOMIC DNA]</scope>
    <source>
        <strain evidence="2">SpSt-301</strain>
    </source>
</reference>
<dbReference type="Pfam" id="PF14522">
    <property type="entry name" value="Cytochrome_C7"/>
    <property type="match status" value="1"/>
</dbReference>
<sequence length="301" mass="32766">MLATGFQDPPYYTGAPTPCTQCHQDRYAYKIKVHPAGNAAYHNTTGSFDTCKSCHKQSLVDEHGTRRDAAGNLYNCDTCHKSTNTLVQQAIANKQKNCGACHTVGASGHGPAHDTTNLDSKCTTCHNNNLYEEHMNNTKTQTKTLTCGTCHDATAATNPIVFGAIDTENKQCAACHRTAHNISIAEKVNADIPLYSKFTWTTPIDAQIWKGESWVTDEFLNGGKVVISSRSSAVTGQDVWAFYRDNLTAAGWTAPPAPADYTSFSVTFTKGKHKAMIMFTSGELYGSSGVADSYRVIILYK</sequence>
<dbReference type="EMBL" id="DSMV01000083">
    <property type="protein sequence ID" value="HDW51364.1"/>
    <property type="molecule type" value="Genomic_DNA"/>
</dbReference>
<accession>A0A7C1F3D2</accession>
<protein>
    <recommendedName>
        <fullName evidence="1">Cytochrome c7-like domain-containing protein</fullName>
    </recommendedName>
</protein>
<dbReference type="SUPFAM" id="SSF48695">
    <property type="entry name" value="Multiheme cytochromes"/>
    <property type="match status" value="1"/>
</dbReference>
<gene>
    <name evidence="2" type="ORF">ENQ35_01250</name>
</gene>
<evidence type="ECO:0000259" key="1">
    <source>
        <dbReference type="Pfam" id="PF14522"/>
    </source>
</evidence>
<feature type="domain" description="Cytochrome c7-like" evidence="1">
    <location>
        <begin position="118"/>
        <end position="177"/>
    </location>
</feature>
<evidence type="ECO:0000313" key="2">
    <source>
        <dbReference type="EMBL" id="HDW51364.1"/>
    </source>
</evidence>
<dbReference type="InterPro" id="IPR029467">
    <property type="entry name" value="Cyt_c7-like"/>
</dbReference>
<comment type="caution">
    <text evidence="2">The sequence shown here is derived from an EMBL/GenBank/DDBJ whole genome shotgun (WGS) entry which is preliminary data.</text>
</comment>
<dbReference type="InterPro" id="IPR036280">
    <property type="entry name" value="Multihaem_cyt_sf"/>
</dbReference>
<dbReference type="AlphaFoldDB" id="A0A7C1F3D2"/>
<organism evidence="2">
    <name type="scientific">Ammonifex degensii</name>
    <dbReference type="NCBI Taxonomy" id="42838"/>
    <lineage>
        <taxon>Bacteria</taxon>
        <taxon>Bacillati</taxon>
        <taxon>Bacillota</taxon>
        <taxon>Clostridia</taxon>
        <taxon>Thermoanaerobacterales</taxon>
        <taxon>Thermoanaerobacteraceae</taxon>
        <taxon>Ammonifex</taxon>
    </lineage>
</organism>
<dbReference type="Gene3D" id="3.90.10.10">
    <property type="entry name" value="Cytochrome C3"/>
    <property type="match status" value="1"/>
</dbReference>
<name>A0A7C1F3D2_9THEO</name>
<proteinExistence type="predicted"/>